<dbReference type="PANTHER" id="PTHR33389:SF16">
    <property type="entry name" value="BACTERIAL IG-LIKE DOMAIN-CONTAINING PROTEIN"/>
    <property type="match status" value="1"/>
</dbReference>
<dbReference type="Pfam" id="PF25333">
    <property type="entry name" value="DUF2921_N"/>
    <property type="match status" value="1"/>
</dbReference>
<evidence type="ECO:0000259" key="1">
    <source>
        <dbReference type="Pfam" id="PF25333"/>
    </source>
</evidence>
<feature type="domain" description="DUF2921" evidence="1">
    <location>
        <begin position="182"/>
        <end position="306"/>
    </location>
</feature>
<dbReference type="PANTHER" id="PTHR33389">
    <property type="entry name" value="FAMILY PROTEIN, PUTATIVE (DUF2921)-RELATED"/>
    <property type="match status" value="1"/>
</dbReference>
<dbReference type="InterPro" id="IPR057425">
    <property type="entry name" value="DUF2921_N"/>
</dbReference>
<dbReference type="EMBL" id="KD135003">
    <property type="protein sequence ID" value="EMS58278.1"/>
    <property type="molecule type" value="Genomic_DNA"/>
</dbReference>
<dbReference type="eggNOG" id="ENOG502QUZB">
    <property type="taxonomic scope" value="Eukaryota"/>
</dbReference>
<reference evidence="2" key="1">
    <citation type="journal article" date="2013" name="Nature">
        <title>Draft genome of the wheat A-genome progenitor Triticum urartu.</title>
        <authorList>
            <person name="Ling H.Q."/>
            <person name="Zhao S."/>
            <person name="Liu D."/>
            <person name="Wang J."/>
            <person name="Sun H."/>
            <person name="Zhang C."/>
            <person name="Fan H."/>
            <person name="Li D."/>
            <person name="Dong L."/>
            <person name="Tao Y."/>
            <person name="Gao C."/>
            <person name="Wu H."/>
            <person name="Li Y."/>
            <person name="Cui Y."/>
            <person name="Guo X."/>
            <person name="Zheng S."/>
            <person name="Wang B."/>
            <person name="Yu K."/>
            <person name="Liang Q."/>
            <person name="Yang W."/>
            <person name="Lou X."/>
            <person name="Chen J."/>
            <person name="Feng M."/>
            <person name="Jian J."/>
            <person name="Zhang X."/>
            <person name="Luo G."/>
            <person name="Jiang Y."/>
            <person name="Liu J."/>
            <person name="Wang Z."/>
            <person name="Sha Y."/>
            <person name="Zhang B."/>
            <person name="Wu H."/>
            <person name="Tang D."/>
            <person name="Shen Q."/>
            <person name="Xue P."/>
            <person name="Zou S."/>
            <person name="Wang X."/>
            <person name="Liu X."/>
            <person name="Wang F."/>
            <person name="Yang Y."/>
            <person name="An X."/>
            <person name="Dong Z."/>
            <person name="Zhang K."/>
            <person name="Zhang X."/>
            <person name="Luo M.C."/>
            <person name="Dvorak J."/>
            <person name="Tong Y."/>
            <person name="Wang J."/>
            <person name="Yang H."/>
            <person name="Li Z."/>
            <person name="Wang D."/>
            <person name="Zhang A."/>
            <person name="Wang J."/>
        </authorList>
    </citation>
    <scope>NUCLEOTIDE SEQUENCE</scope>
</reference>
<evidence type="ECO:0000313" key="2">
    <source>
        <dbReference type="EMBL" id="EMS58278.1"/>
    </source>
</evidence>
<dbReference type="STRING" id="4572.M7Z547"/>
<organism evidence="2">
    <name type="scientific">Triticum urartu</name>
    <name type="common">Red wild einkorn</name>
    <name type="synonym">Crithodium urartu</name>
    <dbReference type="NCBI Taxonomy" id="4572"/>
    <lineage>
        <taxon>Eukaryota</taxon>
        <taxon>Viridiplantae</taxon>
        <taxon>Streptophyta</taxon>
        <taxon>Embryophyta</taxon>
        <taxon>Tracheophyta</taxon>
        <taxon>Spermatophyta</taxon>
        <taxon>Magnoliopsida</taxon>
        <taxon>Liliopsida</taxon>
        <taxon>Poales</taxon>
        <taxon>Poaceae</taxon>
        <taxon>BOP clade</taxon>
        <taxon>Pooideae</taxon>
        <taxon>Triticodae</taxon>
        <taxon>Triticeae</taxon>
        <taxon>Triticinae</taxon>
        <taxon>Triticum</taxon>
    </lineage>
</organism>
<dbReference type="OMA" id="ILSANWN"/>
<sequence length="315" mass="33811">MARSQSSIVTKLPGIGSSWCAPGASGLWSTLMAPSTVSGVLSLTITRNRSSSGDKSEMMDDPHHDLCRSPEFNLLPCVAKLSVVLEGIYTETGDDGGCGERTLTTRAVHGKMMSTSTKSDDVYFDTVRLVSQFGGPYASYRFRHNRRSQLGAASFPCYVMTTMTTAAASRVDVLGNCTKTSLFCDILSANWNYDSIEEFCSELGPFVMNTTNRAFTDFAILMQALLCGTTSGLDGKAVVLVTAVLRAVPPWEDREMAVKRAGLSEMTLSAEGMWSASTGRLCMTPCLGTGTDKAACQHHVSITFPPRSPSPVTTS</sequence>
<dbReference type="AlphaFoldDB" id="M7Z547"/>
<protein>
    <recommendedName>
        <fullName evidence="1">DUF2921 domain-containing protein</fullName>
    </recommendedName>
</protein>
<proteinExistence type="predicted"/>
<name>M7Z547_TRIUA</name>
<accession>M7Z547</accession>
<gene>
    <name evidence="2" type="ORF">TRIUR3_02397</name>
</gene>